<evidence type="ECO:0000313" key="1">
    <source>
        <dbReference type="EMBL" id="KAH0889404.1"/>
    </source>
</evidence>
<name>A0ABQ8AAA8_BRANA</name>
<evidence type="ECO:0000313" key="2">
    <source>
        <dbReference type="Proteomes" id="UP000824890"/>
    </source>
</evidence>
<dbReference type="Proteomes" id="UP000824890">
    <property type="component" value="Unassembled WGS sequence"/>
</dbReference>
<dbReference type="EMBL" id="JAGKQM010000013">
    <property type="protein sequence ID" value="KAH0889404.1"/>
    <property type="molecule type" value="Genomic_DNA"/>
</dbReference>
<gene>
    <name evidence="1" type="ORF">HID58_051833</name>
</gene>
<reference evidence="1 2" key="1">
    <citation type="submission" date="2021-05" db="EMBL/GenBank/DDBJ databases">
        <title>Genome Assembly of Synthetic Allotetraploid Brassica napus Reveals Homoeologous Exchanges between Subgenomes.</title>
        <authorList>
            <person name="Davis J.T."/>
        </authorList>
    </citation>
    <scope>NUCLEOTIDE SEQUENCE [LARGE SCALE GENOMIC DNA]</scope>
    <source>
        <strain evidence="2">cv. Da-Ae</strain>
        <tissue evidence="1">Seedling</tissue>
    </source>
</reference>
<organism evidence="1 2">
    <name type="scientific">Brassica napus</name>
    <name type="common">Rape</name>
    <dbReference type="NCBI Taxonomy" id="3708"/>
    <lineage>
        <taxon>Eukaryota</taxon>
        <taxon>Viridiplantae</taxon>
        <taxon>Streptophyta</taxon>
        <taxon>Embryophyta</taxon>
        <taxon>Tracheophyta</taxon>
        <taxon>Spermatophyta</taxon>
        <taxon>Magnoliopsida</taxon>
        <taxon>eudicotyledons</taxon>
        <taxon>Gunneridae</taxon>
        <taxon>Pentapetalae</taxon>
        <taxon>rosids</taxon>
        <taxon>malvids</taxon>
        <taxon>Brassicales</taxon>
        <taxon>Brassicaceae</taxon>
        <taxon>Brassiceae</taxon>
        <taxon>Brassica</taxon>
    </lineage>
</organism>
<dbReference type="InterPro" id="IPR036882">
    <property type="entry name" value="Alba-like_dom_sf"/>
</dbReference>
<dbReference type="Gene3D" id="3.30.110.20">
    <property type="entry name" value="Alba-like domain"/>
    <property type="match status" value="2"/>
</dbReference>
<sequence length="269" mass="30243">MIHHSRSTFNEVSSCKAMEIQVLKGLHPSSRNHPIVYRSTLMSQFPSSTKTIRRLLPIQWPQPHNEEICLAMEEAEFEEKLSKKEMAMEIATPAPAPITSPKINITLSPAKTETHKKNMIQVSNTKKPLFFDVNLAKREIGLVDLVLIPERSLAFICPPKCLFVFQIEQFEKVSESICVICIAFDAEHGLVSLFFVYFTFNCFNLHTTIMMVVTISENLKNTGLTTDKKVLTSTVGMKDEAKGKMIEIVLGKSDKFDSLVPPVTNGKTP</sequence>
<protein>
    <submittedName>
        <fullName evidence="1">Uncharacterized protein</fullName>
    </submittedName>
</protein>
<dbReference type="InterPro" id="IPR014560">
    <property type="entry name" value="UCP030333_Alba"/>
</dbReference>
<dbReference type="PANTHER" id="PTHR31947:SF19">
    <property type="entry name" value="ALBA DNA_RNA-BINDING PROTEIN"/>
    <property type="match status" value="1"/>
</dbReference>
<accession>A0ABQ8AAA8</accession>
<proteinExistence type="predicted"/>
<comment type="caution">
    <text evidence="1">The sequence shown here is derived from an EMBL/GenBank/DDBJ whole genome shotgun (WGS) entry which is preliminary data.</text>
</comment>
<dbReference type="PANTHER" id="PTHR31947">
    <property type="entry name" value="DNA/RNA-BINDING PROTEIN ALBA 3"/>
    <property type="match status" value="1"/>
</dbReference>
<keyword evidence="2" id="KW-1185">Reference proteome</keyword>
<dbReference type="SUPFAM" id="SSF82704">
    <property type="entry name" value="AlbA-like"/>
    <property type="match status" value="1"/>
</dbReference>